<evidence type="ECO:0000256" key="5">
    <source>
        <dbReference type="ARBA" id="ARBA00007955"/>
    </source>
</evidence>
<dbReference type="Gene3D" id="3.30.70.120">
    <property type="match status" value="1"/>
</dbReference>
<comment type="pathway">
    <text evidence="4 18">Amino-acid biosynthesis; L-histidine biosynthesis; L-histidine from 5-phospho-alpha-D-ribose 1-diphosphate: step 1/9.</text>
</comment>
<evidence type="ECO:0000256" key="9">
    <source>
        <dbReference type="ARBA" id="ARBA00022605"/>
    </source>
</evidence>
<evidence type="ECO:0000256" key="18">
    <source>
        <dbReference type="HAMAP-Rule" id="MF_00079"/>
    </source>
</evidence>
<dbReference type="FunFam" id="3.30.70.120:FF:000002">
    <property type="entry name" value="ATP phosphoribosyltransferase"/>
    <property type="match status" value="1"/>
</dbReference>
<evidence type="ECO:0000256" key="11">
    <source>
        <dbReference type="ARBA" id="ARBA00022679"/>
    </source>
</evidence>
<dbReference type="InterPro" id="IPR018198">
    <property type="entry name" value="ATP_PRibTrfase_CS"/>
</dbReference>
<comment type="activity regulation">
    <text evidence="18">Feedback inhibited by histidine.</text>
</comment>
<dbReference type="InterPro" id="IPR015867">
    <property type="entry name" value="N-reg_PII/ATP_PRibTrfase_C"/>
</dbReference>
<feature type="domain" description="ATP phosphoribosyltransferase catalytic" evidence="19">
    <location>
        <begin position="49"/>
        <end position="204"/>
    </location>
</feature>
<comment type="cofactor">
    <cofactor evidence="2 18">
        <name>Mg(2+)</name>
        <dbReference type="ChEBI" id="CHEBI:18420"/>
    </cofactor>
</comment>
<gene>
    <name evidence="18" type="primary">hisG</name>
    <name evidence="21" type="ORF">Q664_14230</name>
</gene>
<evidence type="ECO:0000256" key="10">
    <source>
        <dbReference type="ARBA" id="ARBA00022676"/>
    </source>
</evidence>
<comment type="caution">
    <text evidence="21">The sequence shown here is derived from an EMBL/GenBank/DDBJ whole genome shotgun (WGS) entry which is preliminary data.</text>
</comment>
<evidence type="ECO:0000256" key="2">
    <source>
        <dbReference type="ARBA" id="ARBA00001946"/>
    </source>
</evidence>
<evidence type="ECO:0000259" key="20">
    <source>
        <dbReference type="Pfam" id="PF08029"/>
    </source>
</evidence>
<dbReference type="SUPFAM" id="SSF53850">
    <property type="entry name" value="Periplasmic binding protein-like II"/>
    <property type="match status" value="1"/>
</dbReference>
<evidence type="ECO:0000313" key="22">
    <source>
        <dbReference type="Proteomes" id="UP000028547"/>
    </source>
</evidence>
<dbReference type="HAMAP" id="MF_00079">
    <property type="entry name" value="HisG_Long"/>
    <property type="match status" value="1"/>
</dbReference>
<evidence type="ECO:0000256" key="3">
    <source>
        <dbReference type="ARBA" id="ARBA00004496"/>
    </source>
</evidence>
<dbReference type="Pfam" id="PF01634">
    <property type="entry name" value="HisG"/>
    <property type="match status" value="1"/>
</dbReference>
<evidence type="ECO:0000256" key="6">
    <source>
        <dbReference type="ARBA" id="ARBA00011946"/>
    </source>
</evidence>
<keyword evidence="15 18" id="KW-0460">Magnesium</keyword>
<dbReference type="AlphaFoldDB" id="A0A084SVY4"/>
<dbReference type="NCBIfam" id="TIGR00070">
    <property type="entry name" value="hisG"/>
    <property type="match status" value="1"/>
</dbReference>
<evidence type="ECO:0000256" key="16">
    <source>
        <dbReference type="ARBA" id="ARBA00023102"/>
    </source>
</evidence>
<dbReference type="Proteomes" id="UP000028547">
    <property type="component" value="Unassembled WGS sequence"/>
</dbReference>
<dbReference type="Pfam" id="PF08029">
    <property type="entry name" value="HisG_C"/>
    <property type="match status" value="1"/>
</dbReference>
<protein>
    <recommendedName>
        <fullName evidence="7 18">ATP phosphoribosyltransferase</fullName>
        <shortName evidence="18">ATP-PRT</shortName>
        <shortName evidence="18">ATP-PRTase</shortName>
        <ecNumber evidence="6 18">2.4.2.17</ecNumber>
    </recommendedName>
</protein>
<dbReference type="GO" id="GO:0005737">
    <property type="term" value="C:cytoplasm"/>
    <property type="evidence" value="ECO:0007669"/>
    <property type="project" value="UniProtKB-SubCell"/>
</dbReference>
<evidence type="ECO:0000259" key="19">
    <source>
        <dbReference type="Pfam" id="PF01634"/>
    </source>
</evidence>
<dbReference type="InterPro" id="IPR013115">
    <property type="entry name" value="HisG_C"/>
</dbReference>
<dbReference type="PROSITE" id="PS01316">
    <property type="entry name" value="ATP_P_PHORIBOSYLTR"/>
    <property type="match status" value="1"/>
</dbReference>
<dbReference type="NCBIfam" id="TIGR03455">
    <property type="entry name" value="HisG_C-term"/>
    <property type="match status" value="1"/>
</dbReference>
<evidence type="ECO:0000256" key="4">
    <source>
        <dbReference type="ARBA" id="ARBA00004667"/>
    </source>
</evidence>
<reference evidence="21 22" key="1">
    <citation type="submission" date="2014-07" db="EMBL/GenBank/DDBJ databases">
        <title>Draft Genome Sequence of Gephyronic Acid Producer, Cystobacter violaceus Strain Cb vi76.</title>
        <authorList>
            <person name="Stevens D.C."/>
            <person name="Young J."/>
            <person name="Carmichael R."/>
            <person name="Tan J."/>
            <person name="Taylor R.E."/>
        </authorList>
    </citation>
    <scope>NUCLEOTIDE SEQUENCE [LARGE SCALE GENOMIC DNA]</scope>
    <source>
        <strain evidence="21 22">Cb vi76</strain>
    </source>
</reference>
<dbReference type="InterPro" id="IPR001348">
    <property type="entry name" value="ATP_PRibTrfase_HisG"/>
</dbReference>
<keyword evidence="16 18" id="KW-0368">Histidine biosynthesis</keyword>
<comment type="catalytic activity">
    <reaction evidence="1 18">
        <text>1-(5-phospho-beta-D-ribosyl)-ATP + diphosphate = 5-phospho-alpha-D-ribose 1-diphosphate + ATP</text>
        <dbReference type="Rhea" id="RHEA:18473"/>
        <dbReference type="ChEBI" id="CHEBI:30616"/>
        <dbReference type="ChEBI" id="CHEBI:33019"/>
        <dbReference type="ChEBI" id="CHEBI:58017"/>
        <dbReference type="ChEBI" id="CHEBI:73183"/>
        <dbReference type="EC" id="2.4.2.17"/>
    </reaction>
</comment>
<keyword evidence="11 18" id="KW-0808">Transferase</keyword>
<keyword evidence="8 18" id="KW-0963">Cytoplasm</keyword>
<dbReference type="GO" id="GO:0000287">
    <property type="term" value="F:magnesium ion binding"/>
    <property type="evidence" value="ECO:0007669"/>
    <property type="project" value="UniProtKB-UniRule"/>
</dbReference>
<dbReference type="InterPro" id="IPR020621">
    <property type="entry name" value="ATP-PRT_HisG_long"/>
</dbReference>
<evidence type="ECO:0000313" key="21">
    <source>
        <dbReference type="EMBL" id="KFA92619.1"/>
    </source>
</evidence>
<organism evidence="21 22">
    <name type="scientific">Archangium violaceum Cb vi76</name>
    <dbReference type="NCBI Taxonomy" id="1406225"/>
    <lineage>
        <taxon>Bacteria</taxon>
        <taxon>Pseudomonadati</taxon>
        <taxon>Myxococcota</taxon>
        <taxon>Myxococcia</taxon>
        <taxon>Myxococcales</taxon>
        <taxon>Cystobacterineae</taxon>
        <taxon>Archangiaceae</taxon>
        <taxon>Archangium</taxon>
    </lineage>
</organism>
<dbReference type="InterPro" id="IPR013820">
    <property type="entry name" value="ATP_PRibTrfase_cat"/>
</dbReference>
<dbReference type="EC" id="2.4.2.17" evidence="6 18"/>
<dbReference type="PANTHER" id="PTHR21403">
    <property type="entry name" value="ATP PHOSPHORIBOSYLTRANSFERASE ATP-PRTASE"/>
    <property type="match status" value="1"/>
</dbReference>
<evidence type="ECO:0000256" key="8">
    <source>
        <dbReference type="ARBA" id="ARBA00022490"/>
    </source>
</evidence>
<evidence type="ECO:0000256" key="7">
    <source>
        <dbReference type="ARBA" id="ARBA00020998"/>
    </source>
</evidence>
<comment type="subcellular location">
    <subcellularLocation>
        <location evidence="3 18">Cytoplasm</location>
    </subcellularLocation>
</comment>
<dbReference type="InterPro" id="IPR011322">
    <property type="entry name" value="N-reg_PII-like_a/b"/>
</dbReference>
<dbReference type="UniPathway" id="UPA00031">
    <property type="reaction ID" value="UER00006"/>
</dbReference>
<dbReference type="GO" id="GO:0000105">
    <property type="term" value="P:L-histidine biosynthetic process"/>
    <property type="evidence" value="ECO:0007669"/>
    <property type="project" value="UniProtKB-UniRule"/>
</dbReference>
<dbReference type="Gene3D" id="3.40.190.10">
    <property type="entry name" value="Periplasmic binding protein-like II"/>
    <property type="match status" value="2"/>
</dbReference>
<evidence type="ECO:0000256" key="12">
    <source>
        <dbReference type="ARBA" id="ARBA00022723"/>
    </source>
</evidence>
<name>A0A084SVY4_9BACT</name>
<keyword evidence="9 18" id="KW-0028">Amino-acid biosynthesis</keyword>
<evidence type="ECO:0000256" key="13">
    <source>
        <dbReference type="ARBA" id="ARBA00022741"/>
    </source>
</evidence>
<dbReference type="GO" id="GO:0003879">
    <property type="term" value="F:ATP phosphoribosyltransferase activity"/>
    <property type="evidence" value="ECO:0007669"/>
    <property type="project" value="UniProtKB-UniRule"/>
</dbReference>
<comment type="similarity">
    <text evidence="5 18">Belongs to the ATP phosphoribosyltransferase family. Long subfamily.</text>
</comment>
<accession>A0A084SVY4</accession>
<keyword evidence="14 18" id="KW-0067">ATP-binding</keyword>
<sequence>MLKIALPNKGRLSEEVRELFNDAGLEVKVRGERALTASLGGEFEAIFVRAQDIPEFVADGAADAGVTGWDLVCESGRELELLMDLEFGRCRLVVAAREESGIQKLEDIQNGVRVASSFTRLTQEFFVKRGQNVTVVPVSGATEIAPHLGIADIIVDLTSTGSTLKMNGLREVGTVVQSSARLIARKNHSPEAAAKLEELRQALSSVLAARGKRYLMANVPRRVLPNVREVLPGLNGPTVVDVQGGDFVAVHAVVPAKSIYRTIAALKTLGCEGILVTRIERLMP</sequence>
<evidence type="ECO:0000256" key="1">
    <source>
        <dbReference type="ARBA" id="ARBA00000915"/>
    </source>
</evidence>
<dbReference type="SUPFAM" id="SSF54913">
    <property type="entry name" value="GlnB-like"/>
    <property type="match status" value="1"/>
</dbReference>
<evidence type="ECO:0000256" key="17">
    <source>
        <dbReference type="ARBA" id="ARBA00024861"/>
    </source>
</evidence>
<feature type="domain" description="Histidine biosynthesis HisG C-terminal" evidence="20">
    <location>
        <begin position="209"/>
        <end position="281"/>
    </location>
</feature>
<dbReference type="PANTHER" id="PTHR21403:SF10">
    <property type="entry name" value="ATP PHOSPHORIBOSYLTRANSFERASE"/>
    <property type="match status" value="1"/>
</dbReference>
<dbReference type="RefSeq" id="WP_043394577.1">
    <property type="nucleotide sequence ID" value="NZ_JPMI01000084.1"/>
</dbReference>
<keyword evidence="12 18" id="KW-0479">Metal-binding</keyword>
<comment type="function">
    <text evidence="17 18">Catalyzes the condensation of ATP and 5-phosphoribose 1-diphosphate to form N'-(5'-phosphoribosyl)-ATP (PR-ATP). Has a crucial role in the pathway because the rate of histidine biosynthesis seems to be controlled primarily by regulation of HisG enzymatic activity.</text>
</comment>
<proteinExistence type="inferred from homology"/>
<keyword evidence="13 18" id="KW-0547">Nucleotide-binding</keyword>
<evidence type="ECO:0000256" key="14">
    <source>
        <dbReference type="ARBA" id="ARBA00022840"/>
    </source>
</evidence>
<dbReference type="EMBL" id="JPMI01000084">
    <property type="protein sequence ID" value="KFA92619.1"/>
    <property type="molecule type" value="Genomic_DNA"/>
</dbReference>
<keyword evidence="10 18" id="KW-0328">Glycosyltransferase</keyword>
<dbReference type="GO" id="GO:0005524">
    <property type="term" value="F:ATP binding"/>
    <property type="evidence" value="ECO:0007669"/>
    <property type="project" value="UniProtKB-KW"/>
</dbReference>
<evidence type="ECO:0000256" key="15">
    <source>
        <dbReference type="ARBA" id="ARBA00022842"/>
    </source>
</evidence>